<dbReference type="OrthoDB" id="2874149at2759"/>
<reference evidence="11 12" key="1">
    <citation type="journal article" date="2014" name="Genome Announc.">
        <title>Genome sequence of the basidiomycetous fungus Pseudozyma aphidis DSM70725, an efficient producer of biosurfactant mannosylerythritol lipids.</title>
        <authorList>
            <person name="Lorenz S."/>
            <person name="Guenther M."/>
            <person name="Grumaz C."/>
            <person name="Rupp S."/>
            <person name="Zibek S."/>
            <person name="Sohn K."/>
        </authorList>
    </citation>
    <scope>NUCLEOTIDE SEQUENCE [LARGE SCALE GENOMIC DNA]</scope>
    <source>
        <strain evidence="12">ATCC 32657 / CBS 517.83 / DSM 70725 / JCM 10318 / NBRC 10182 / NRRL Y-7954 / St-0401</strain>
    </source>
</reference>
<feature type="transmembrane region" description="Helical" evidence="10">
    <location>
        <begin position="6"/>
        <end position="23"/>
    </location>
</feature>
<evidence type="ECO:0000256" key="3">
    <source>
        <dbReference type="ARBA" id="ARBA00022507"/>
    </source>
</evidence>
<dbReference type="PANTHER" id="PTHR28097:SF1">
    <property type="entry name" value="PHEROMONE A FACTOR RECEPTOR"/>
    <property type="match status" value="1"/>
</dbReference>
<evidence type="ECO:0000256" key="7">
    <source>
        <dbReference type="ARBA" id="ARBA00023136"/>
    </source>
</evidence>
<keyword evidence="12" id="KW-1185">Reference proteome</keyword>
<dbReference type="CDD" id="cd14966">
    <property type="entry name" value="7tmD_STE3"/>
    <property type="match status" value="1"/>
</dbReference>
<feature type="transmembrane region" description="Helical" evidence="10">
    <location>
        <begin position="196"/>
        <end position="215"/>
    </location>
</feature>
<name>W3VLN1_MOEAP</name>
<comment type="similarity">
    <text evidence="2">Belongs to the G-protein coupled receptor 4 family.</text>
</comment>
<dbReference type="GO" id="GO:0004933">
    <property type="term" value="F:mating-type a-factor pheromone receptor activity"/>
    <property type="evidence" value="ECO:0007669"/>
    <property type="project" value="InterPro"/>
</dbReference>
<dbReference type="PRINTS" id="PR00899">
    <property type="entry name" value="GPCRSTE3"/>
</dbReference>
<gene>
    <name evidence="11" type="ORF">PaG_03205</name>
</gene>
<keyword evidence="8 11" id="KW-0675">Receptor</keyword>
<evidence type="ECO:0000256" key="1">
    <source>
        <dbReference type="ARBA" id="ARBA00004141"/>
    </source>
</evidence>
<keyword evidence="3" id="KW-0589">Pheromone response</keyword>
<feature type="transmembrane region" description="Helical" evidence="10">
    <location>
        <begin position="61"/>
        <end position="83"/>
    </location>
</feature>
<dbReference type="Pfam" id="PF02076">
    <property type="entry name" value="STE3"/>
    <property type="match status" value="1"/>
</dbReference>
<dbReference type="AlphaFoldDB" id="W3VLN1"/>
<sequence length="311" mass="34462">MLDHLTPFFALAAAALVLLPLPYHIKSRNVGTLALSIWLFIGNIDGAINSMVWWHSTSNKAAFFCELMYIAIPACNLVIARKLESIASTRQVHATASDQRRSVIFELMITVGAPLVYVAFMIVNQTNRFGILEEAGCWPFLKLSWAWVVLVAAPVIVVSSISVIYSVLAFRWFWIRRRQFQAVLASSASTINQSRYVRLLALTAVDILLFFPIYLGTTAAEIRSAIVKPYGSWSQVHEDFGIIPEYPAVLIEAQGLGPSIIISKIVCPVSGVICFVLFGLGQEARQGYKATVLRALIALKLRKPPKRPTPE</sequence>
<feature type="transmembrane region" description="Helical" evidence="10">
    <location>
        <begin position="143"/>
        <end position="175"/>
    </location>
</feature>
<dbReference type="Proteomes" id="UP000019462">
    <property type="component" value="Unassembled WGS sequence"/>
</dbReference>
<evidence type="ECO:0000313" key="12">
    <source>
        <dbReference type="Proteomes" id="UP000019462"/>
    </source>
</evidence>
<dbReference type="GO" id="GO:0005886">
    <property type="term" value="C:plasma membrane"/>
    <property type="evidence" value="ECO:0007669"/>
    <property type="project" value="TreeGrafter"/>
</dbReference>
<evidence type="ECO:0000256" key="6">
    <source>
        <dbReference type="ARBA" id="ARBA00023040"/>
    </source>
</evidence>
<dbReference type="PRINTS" id="PR00900">
    <property type="entry name" value="PHEROMONEAR"/>
</dbReference>
<dbReference type="HOGENOM" id="CLU_027592_0_0_1"/>
<feature type="transmembrane region" description="Helical" evidence="10">
    <location>
        <begin position="103"/>
        <end position="123"/>
    </location>
</feature>
<organism evidence="11 12">
    <name type="scientific">Moesziomyces aphidis</name>
    <name type="common">Pseudozyma aphidis</name>
    <dbReference type="NCBI Taxonomy" id="84754"/>
    <lineage>
        <taxon>Eukaryota</taxon>
        <taxon>Fungi</taxon>
        <taxon>Dikarya</taxon>
        <taxon>Basidiomycota</taxon>
        <taxon>Ustilaginomycotina</taxon>
        <taxon>Ustilaginomycetes</taxon>
        <taxon>Ustilaginales</taxon>
        <taxon>Ustilaginaceae</taxon>
        <taxon>Moesziomyces</taxon>
    </lineage>
</organism>
<protein>
    <submittedName>
        <fullName evidence="11">Pheromone receptor a1</fullName>
    </submittedName>
</protein>
<feature type="transmembrane region" description="Helical" evidence="10">
    <location>
        <begin position="35"/>
        <end position="55"/>
    </location>
</feature>
<dbReference type="InterPro" id="IPR001546">
    <property type="entry name" value="GPCR_Pheromne_A_rcpt"/>
</dbReference>
<evidence type="ECO:0000256" key="5">
    <source>
        <dbReference type="ARBA" id="ARBA00022989"/>
    </source>
</evidence>
<evidence type="ECO:0000256" key="10">
    <source>
        <dbReference type="SAM" id="Phobius"/>
    </source>
</evidence>
<keyword evidence="7 10" id="KW-0472">Membrane</keyword>
<keyword evidence="6" id="KW-0297">G-protein coupled receptor</keyword>
<proteinExistence type="inferred from homology"/>
<comment type="caution">
    <text evidence="11">The sequence shown here is derived from an EMBL/GenBank/DDBJ whole genome shotgun (WGS) entry which is preliminary data.</text>
</comment>
<accession>W3VLN1</accession>
<dbReference type="GO" id="GO:0000750">
    <property type="term" value="P:pheromone-dependent signal transduction involved in conjugation with cellular fusion"/>
    <property type="evidence" value="ECO:0007669"/>
    <property type="project" value="TreeGrafter"/>
</dbReference>
<feature type="transmembrane region" description="Helical" evidence="10">
    <location>
        <begin position="260"/>
        <end position="280"/>
    </location>
</feature>
<keyword evidence="4 10" id="KW-0812">Transmembrane</keyword>
<comment type="subcellular location">
    <subcellularLocation>
        <location evidence="1">Membrane</location>
        <topology evidence="1">Multi-pass membrane protein</topology>
    </subcellularLocation>
</comment>
<dbReference type="PANTHER" id="PTHR28097">
    <property type="entry name" value="PHEROMONE A FACTOR RECEPTOR"/>
    <property type="match status" value="1"/>
</dbReference>
<keyword evidence="9" id="KW-0807">Transducer</keyword>
<evidence type="ECO:0000313" key="11">
    <source>
        <dbReference type="EMBL" id="ETS62568.1"/>
    </source>
</evidence>
<dbReference type="EMBL" id="AWNI01000010">
    <property type="protein sequence ID" value="ETS62568.1"/>
    <property type="molecule type" value="Genomic_DNA"/>
</dbReference>
<evidence type="ECO:0000256" key="4">
    <source>
        <dbReference type="ARBA" id="ARBA00022692"/>
    </source>
</evidence>
<evidence type="ECO:0000256" key="9">
    <source>
        <dbReference type="ARBA" id="ARBA00023224"/>
    </source>
</evidence>
<keyword evidence="5 10" id="KW-1133">Transmembrane helix</keyword>
<dbReference type="InterPro" id="IPR001499">
    <property type="entry name" value="GPCR_STE3"/>
</dbReference>
<evidence type="ECO:0000256" key="2">
    <source>
        <dbReference type="ARBA" id="ARBA00011085"/>
    </source>
</evidence>
<evidence type="ECO:0000256" key="8">
    <source>
        <dbReference type="ARBA" id="ARBA00023170"/>
    </source>
</evidence>